<evidence type="ECO:0000313" key="4">
    <source>
        <dbReference type="Proteomes" id="UP001198034"/>
    </source>
</evidence>
<gene>
    <name evidence="3" type="ORF">LG219_14345</name>
</gene>
<keyword evidence="4" id="KW-1185">Reference proteome</keyword>
<dbReference type="PANTHER" id="PTHR45739:SF11">
    <property type="entry name" value="FRAS1-RELATED EXTRACELLULAR MATRIX PROTEIN 1-LIKE ISOFORM X1"/>
    <property type="match status" value="1"/>
</dbReference>
<dbReference type="Pfam" id="PF17892">
    <property type="entry name" value="Cadherin_5"/>
    <property type="match status" value="4"/>
</dbReference>
<dbReference type="RefSeq" id="WP_226765133.1">
    <property type="nucleotide sequence ID" value="NZ_JAJAWG010000014.1"/>
</dbReference>
<feature type="non-terminal residue" evidence="3">
    <location>
        <position position="1"/>
    </location>
</feature>
<proteinExistence type="predicted"/>
<feature type="region of interest" description="Disordered" evidence="1">
    <location>
        <begin position="365"/>
        <end position="390"/>
    </location>
</feature>
<dbReference type="InterPro" id="IPR001343">
    <property type="entry name" value="Hemolysn_Ca-bd"/>
</dbReference>
<dbReference type="SUPFAM" id="SSF51120">
    <property type="entry name" value="beta-Roll"/>
    <property type="match status" value="1"/>
</dbReference>
<dbReference type="InterPro" id="IPR041690">
    <property type="entry name" value="Cadherin_5"/>
</dbReference>
<dbReference type="Gene3D" id="2.60.40.3440">
    <property type="match status" value="1"/>
</dbReference>
<dbReference type="InterPro" id="IPR019960">
    <property type="entry name" value="T1SS_VCA0849"/>
</dbReference>
<dbReference type="Pfam" id="PF17963">
    <property type="entry name" value="Big_9"/>
    <property type="match status" value="1"/>
</dbReference>
<dbReference type="Gene3D" id="2.60.40.2810">
    <property type="match status" value="4"/>
</dbReference>
<feature type="domain" description="Cadherin-like" evidence="2">
    <location>
        <begin position="60"/>
        <end position="160"/>
    </location>
</feature>
<dbReference type="NCBIfam" id="TIGR03661">
    <property type="entry name" value="T1SS_VCA0849"/>
    <property type="match status" value="1"/>
</dbReference>
<dbReference type="EMBL" id="JAJAWG010000014">
    <property type="protein sequence ID" value="MCB5197440.1"/>
    <property type="molecule type" value="Genomic_DNA"/>
</dbReference>
<dbReference type="Proteomes" id="UP001198034">
    <property type="component" value="Unassembled WGS sequence"/>
</dbReference>
<dbReference type="PRINTS" id="PR00313">
    <property type="entry name" value="CABNDNGRPT"/>
</dbReference>
<dbReference type="NCBIfam" id="NF012211">
    <property type="entry name" value="tand_rpt_95"/>
    <property type="match status" value="5"/>
</dbReference>
<dbReference type="PANTHER" id="PTHR45739">
    <property type="entry name" value="MATRIX PROTEIN, PUTATIVE-RELATED"/>
    <property type="match status" value="1"/>
</dbReference>
<feature type="domain" description="Cadherin-like" evidence="2">
    <location>
        <begin position="163"/>
        <end position="262"/>
    </location>
</feature>
<name>A0ABS8BNX9_9NEIS</name>
<protein>
    <submittedName>
        <fullName evidence="3">Tandem-95 repeat protein</fullName>
    </submittedName>
</protein>
<dbReference type="PROSITE" id="PS00330">
    <property type="entry name" value="HEMOLYSIN_CALCIUM"/>
    <property type="match status" value="3"/>
</dbReference>
<comment type="caution">
    <text evidence="3">The sequence shown here is derived from an EMBL/GenBank/DDBJ whole genome shotgun (WGS) entry which is preliminary data.</text>
</comment>
<sequence>TLTRLSVQNANHGVVNIVNGQVIFTPDADFNGTASFSYTISDGHGGTSTATVTINVMPVNDAPTPKDDNSSGAADDVLTTLEDQPLTINPALLLANDTDPDGDTLTIISVQNAEHGTVAIVDGKIVFTPAADYHGPASFTYTVSDGFGGTATATVNIGVTPVNDPPIAENDRYTGFEGDPLSTHEDEALSINPAILLANDHDLDGDTLSLVSVQNANHGVVNIVNGQVIFTPDADFNGTASFSYTISDGHGGTSTATVTINVMPVNDAPTPKDDNSTGAADDVLTTLEDQPLTINPALLLANDTDPDGDTLTIISVQNAEHGTVAIVDGKIVFTPAADYHGPASFTYTVSDGFGGTATATVNIGVTPVNDTPTPKDDNSSGAADDALTTPEDLPLTINPALLLANDTDPDGDMLTIISVQNASNGSVALLNGNVVFTPDPNYNGPASFTYTVSDGHGGIATATVNIGVTPVNDAPIIEDTHNWMSSDPAQAPATTNHYYALLVDTPTDIDTNDNLTITAANVPAGVYYFNGTTYLAVTSGMTLYDATGGINLLDNLFYKPTAPINDIQNLAFTLNVSDDAGVHHWTQSVFIHEVFQTAIPGPQGAISSGNAPLTSGHNAETSNVLSAAFVSSINADPSAGQLILKTNFQNWNNKTTNPAVDGGFQINPADQNGNGLEAQVNIYIFVDGIKFQAISTTDGNPNTWTYDGTPPSGSGLMKTTVDFDYVVNTSNPSQSLASYLQSHPSSAGDTWTIQYDDIQGGNEQARYVSFEYQVFDPGNPAIAVNGTELADQIYGTSGNENILYGNGGNGGNDEIFGQAGNDNLNGGSGNDILTGGGGNDTLNGGLGHDILNGGNGSDLFVLGNLAANSDTIQDFKVAAPDHNNTSNSGDILDITDLLSGASAAAGVFVAGNAVAAGAFLQFESDGLGNTKVWFDADGSGVGNPAVQVATLVGVAVDPSTLLNTLLNNGEIQTHH</sequence>
<dbReference type="InterPro" id="IPR018511">
    <property type="entry name" value="Hemolysin-typ_Ca-bd_CS"/>
</dbReference>
<dbReference type="InterPro" id="IPR051561">
    <property type="entry name" value="FRAS1_ECM"/>
</dbReference>
<evidence type="ECO:0000313" key="3">
    <source>
        <dbReference type="EMBL" id="MCB5197440.1"/>
    </source>
</evidence>
<evidence type="ECO:0000259" key="2">
    <source>
        <dbReference type="Pfam" id="PF17892"/>
    </source>
</evidence>
<dbReference type="Pfam" id="PF00353">
    <property type="entry name" value="HemolysinCabind"/>
    <property type="match status" value="1"/>
</dbReference>
<accession>A0ABS8BNX9</accession>
<dbReference type="Gene3D" id="2.150.10.10">
    <property type="entry name" value="Serralysin-like metalloprotease, C-terminal"/>
    <property type="match status" value="1"/>
</dbReference>
<feature type="domain" description="Cadherin-like" evidence="2">
    <location>
        <begin position="383"/>
        <end position="469"/>
    </location>
</feature>
<organism evidence="3 4">
    <name type="scientific">Deefgea salmonis</name>
    <dbReference type="NCBI Taxonomy" id="2875502"/>
    <lineage>
        <taxon>Bacteria</taxon>
        <taxon>Pseudomonadati</taxon>
        <taxon>Pseudomonadota</taxon>
        <taxon>Betaproteobacteria</taxon>
        <taxon>Neisseriales</taxon>
        <taxon>Chitinibacteraceae</taxon>
        <taxon>Deefgea</taxon>
    </lineage>
</organism>
<reference evidence="3 4" key="1">
    <citation type="submission" date="2021-10" db="EMBL/GenBank/DDBJ databases">
        <authorList>
            <person name="Chen M."/>
        </authorList>
    </citation>
    <scope>NUCLEOTIDE SEQUENCE [LARGE SCALE GENOMIC DNA]</scope>
    <source>
        <strain evidence="3 4">H3-26</strain>
    </source>
</reference>
<feature type="domain" description="Cadherin-like" evidence="2">
    <location>
        <begin position="266"/>
        <end position="366"/>
    </location>
</feature>
<evidence type="ECO:0000256" key="1">
    <source>
        <dbReference type="SAM" id="MobiDB-lite"/>
    </source>
</evidence>
<dbReference type="InterPro" id="IPR011049">
    <property type="entry name" value="Serralysin-like_metalloprot_C"/>
</dbReference>